<dbReference type="InterPro" id="IPR002477">
    <property type="entry name" value="Peptidoglycan-bd-like"/>
</dbReference>
<keyword evidence="5 7" id="KW-0573">Peptidoglycan synthesis</keyword>
<evidence type="ECO:0000256" key="1">
    <source>
        <dbReference type="ARBA" id="ARBA00004752"/>
    </source>
</evidence>
<dbReference type="Pfam" id="PF03734">
    <property type="entry name" value="YkuD"/>
    <property type="match status" value="1"/>
</dbReference>
<comment type="similarity">
    <text evidence="2">Belongs to the YkuD family.</text>
</comment>
<evidence type="ECO:0000256" key="5">
    <source>
        <dbReference type="ARBA" id="ARBA00022984"/>
    </source>
</evidence>
<sequence length="417" mass="46523">MNRRSVLGSIAALGAAAALPSAARAQEATSIWEELTRNRVMRSVDRGQNTATALTAIETIEPILSFDTAYNIQLAVRQYEAIVAGGGWGGPSRETFGLILGNRKRAVGPLKQQLVAMGDMPPARRVNDTFDEETDVGLRRFQARHGLTVTGQVDEPTLYALNVPADMRLSQLRLNAMRVETLASSLSERYALVNIPAATIEAVEGGQVAQRHTAVVGRIDRQTPILNSRIHQINFNPYWHVPKSIIQKDLIKYMNEDPLYLTKFRIRIYDGKGNELQPTDIDWSTNEAVNYMFRQEPGAENSMGHVKINFHNPHAVYLHDTPTKSLFGENARFHSSGCVRVDDVAKFVAWILRENGGWDQEVVDAMFATNERLDVNVGKPVPIHTTYITAWANRQGTVSFRDDVYQFDAAGKITFET</sequence>
<keyword evidence="6 7" id="KW-0961">Cell wall biogenesis/degradation</keyword>
<feature type="signal peptide" evidence="8">
    <location>
        <begin position="1"/>
        <end position="25"/>
    </location>
</feature>
<accession>A0A1K2HTV1</accession>
<dbReference type="EMBL" id="FPKU01000001">
    <property type="protein sequence ID" value="SFZ81334.1"/>
    <property type="molecule type" value="Genomic_DNA"/>
</dbReference>
<comment type="pathway">
    <text evidence="1 7">Cell wall biogenesis; peptidoglycan biosynthesis.</text>
</comment>
<evidence type="ECO:0000259" key="9">
    <source>
        <dbReference type="PROSITE" id="PS52029"/>
    </source>
</evidence>
<dbReference type="InterPro" id="IPR036365">
    <property type="entry name" value="PGBD-like_sf"/>
</dbReference>
<dbReference type="InterPro" id="IPR038063">
    <property type="entry name" value="Transpep_catalytic_dom"/>
</dbReference>
<feature type="chain" id="PRO_5013358113" evidence="8">
    <location>
        <begin position="26"/>
        <end position="417"/>
    </location>
</feature>
<evidence type="ECO:0000313" key="10">
    <source>
        <dbReference type="EMBL" id="SFZ81334.1"/>
    </source>
</evidence>
<evidence type="ECO:0000256" key="3">
    <source>
        <dbReference type="ARBA" id="ARBA00022679"/>
    </source>
</evidence>
<evidence type="ECO:0000256" key="2">
    <source>
        <dbReference type="ARBA" id="ARBA00005992"/>
    </source>
</evidence>
<dbReference type="GO" id="GO:0008360">
    <property type="term" value="P:regulation of cell shape"/>
    <property type="evidence" value="ECO:0007669"/>
    <property type="project" value="UniProtKB-UniRule"/>
</dbReference>
<proteinExistence type="inferred from homology"/>
<dbReference type="InterPro" id="IPR006311">
    <property type="entry name" value="TAT_signal"/>
</dbReference>
<dbReference type="SUPFAM" id="SSF47090">
    <property type="entry name" value="PGBD-like"/>
    <property type="match status" value="1"/>
</dbReference>
<evidence type="ECO:0000256" key="7">
    <source>
        <dbReference type="PROSITE-ProRule" id="PRU01373"/>
    </source>
</evidence>
<organism evidence="10 11">
    <name type="scientific">Devosia enhydra</name>
    <dbReference type="NCBI Taxonomy" id="665118"/>
    <lineage>
        <taxon>Bacteria</taxon>
        <taxon>Pseudomonadati</taxon>
        <taxon>Pseudomonadota</taxon>
        <taxon>Alphaproteobacteria</taxon>
        <taxon>Hyphomicrobiales</taxon>
        <taxon>Devosiaceae</taxon>
        <taxon>Devosia</taxon>
    </lineage>
</organism>
<dbReference type="InterPro" id="IPR036366">
    <property type="entry name" value="PGBDSf"/>
</dbReference>
<dbReference type="PROSITE" id="PS51318">
    <property type="entry name" value="TAT"/>
    <property type="match status" value="1"/>
</dbReference>
<dbReference type="Gene3D" id="2.40.440.10">
    <property type="entry name" value="L,D-transpeptidase catalytic domain-like"/>
    <property type="match status" value="1"/>
</dbReference>
<dbReference type="GO" id="GO:0016740">
    <property type="term" value="F:transferase activity"/>
    <property type="evidence" value="ECO:0007669"/>
    <property type="project" value="UniProtKB-KW"/>
</dbReference>
<protein>
    <submittedName>
        <fullName evidence="10">Putative peptidoglycan binding domain-containing protein</fullName>
    </submittedName>
</protein>
<dbReference type="GO" id="GO:0009252">
    <property type="term" value="P:peptidoglycan biosynthetic process"/>
    <property type="evidence" value="ECO:0007669"/>
    <property type="project" value="UniProtKB-UniPathway"/>
</dbReference>
<keyword evidence="8" id="KW-0732">Signal</keyword>
<evidence type="ECO:0000256" key="4">
    <source>
        <dbReference type="ARBA" id="ARBA00022960"/>
    </source>
</evidence>
<dbReference type="Gene3D" id="1.10.101.10">
    <property type="entry name" value="PGBD-like superfamily/PGBD"/>
    <property type="match status" value="1"/>
</dbReference>
<dbReference type="GO" id="GO:0004180">
    <property type="term" value="F:carboxypeptidase activity"/>
    <property type="evidence" value="ECO:0007669"/>
    <property type="project" value="UniProtKB-ARBA"/>
</dbReference>
<dbReference type="InterPro" id="IPR005490">
    <property type="entry name" value="LD_TPept_cat_dom"/>
</dbReference>
<dbReference type="InterPro" id="IPR052905">
    <property type="entry name" value="LD-transpeptidase_YkuD-like"/>
</dbReference>
<dbReference type="PANTHER" id="PTHR41533:SF2">
    <property type="entry name" value="BLR7131 PROTEIN"/>
    <property type="match status" value="1"/>
</dbReference>
<evidence type="ECO:0000256" key="8">
    <source>
        <dbReference type="SAM" id="SignalP"/>
    </source>
</evidence>
<dbReference type="Proteomes" id="UP000183447">
    <property type="component" value="Unassembled WGS sequence"/>
</dbReference>
<keyword evidence="4 7" id="KW-0133">Cell shape</keyword>
<dbReference type="Pfam" id="PF01471">
    <property type="entry name" value="PG_binding_1"/>
    <property type="match status" value="1"/>
</dbReference>
<keyword evidence="3" id="KW-0808">Transferase</keyword>
<dbReference type="PANTHER" id="PTHR41533">
    <property type="entry name" value="L,D-TRANSPEPTIDASE HI_1667-RELATED"/>
    <property type="match status" value="1"/>
</dbReference>
<reference evidence="10 11" key="1">
    <citation type="submission" date="2016-11" db="EMBL/GenBank/DDBJ databases">
        <authorList>
            <person name="Jaros S."/>
            <person name="Januszkiewicz K."/>
            <person name="Wedrychowicz H."/>
        </authorList>
    </citation>
    <scope>NUCLEOTIDE SEQUENCE [LARGE SCALE GENOMIC DNA]</scope>
    <source>
        <strain evidence="10 11">ATCC 23634</strain>
    </source>
</reference>
<feature type="active site" description="Proton donor/acceptor" evidence="7">
    <location>
        <position position="319"/>
    </location>
</feature>
<name>A0A1K2HTV1_9HYPH</name>
<evidence type="ECO:0000256" key="6">
    <source>
        <dbReference type="ARBA" id="ARBA00023316"/>
    </source>
</evidence>
<keyword evidence="11" id="KW-1185">Reference proteome</keyword>
<dbReference type="UniPathway" id="UPA00219"/>
<feature type="active site" description="Nucleophile" evidence="7">
    <location>
        <position position="338"/>
    </location>
</feature>
<dbReference type="STRING" id="665118.SAMN02983003_0442"/>
<feature type="domain" description="L,D-TPase catalytic" evidence="9">
    <location>
        <begin position="189"/>
        <end position="363"/>
    </location>
</feature>
<dbReference type="CDD" id="cd16913">
    <property type="entry name" value="YkuD_like"/>
    <property type="match status" value="1"/>
</dbReference>
<evidence type="ECO:0000313" key="11">
    <source>
        <dbReference type="Proteomes" id="UP000183447"/>
    </source>
</evidence>
<dbReference type="SUPFAM" id="SSF141523">
    <property type="entry name" value="L,D-transpeptidase catalytic domain-like"/>
    <property type="match status" value="1"/>
</dbReference>
<dbReference type="GO" id="GO:0071555">
    <property type="term" value="P:cell wall organization"/>
    <property type="evidence" value="ECO:0007669"/>
    <property type="project" value="UniProtKB-UniRule"/>
</dbReference>
<dbReference type="AlphaFoldDB" id="A0A1K2HTV1"/>
<dbReference type="PROSITE" id="PS52029">
    <property type="entry name" value="LD_TPASE"/>
    <property type="match status" value="1"/>
</dbReference>
<gene>
    <name evidence="10" type="ORF">SAMN02983003_0442</name>
</gene>